<gene>
    <name evidence="2" type="ORF">GCM10011322_05290</name>
</gene>
<name>A0A917V2G1_9HYPH</name>
<dbReference type="EMBL" id="BMMF01000002">
    <property type="protein sequence ID" value="GGK21559.1"/>
    <property type="molecule type" value="Genomic_DNA"/>
</dbReference>
<evidence type="ECO:0008006" key="4">
    <source>
        <dbReference type="Google" id="ProtNLM"/>
    </source>
</evidence>
<sequence length="104" mass="10992">MRYISCAFALAAFALLAAPSAVSAASLGTATDVSAPMTLRAAGESAPMLLAQRRTCSSARTCEEAVIMWCDGYRRADGDGDGIPCETVCRSRRQVDEIRRAIGC</sequence>
<evidence type="ECO:0000313" key="3">
    <source>
        <dbReference type="Proteomes" id="UP000600449"/>
    </source>
</evidence>
<reference evidence="2 3" key="1">
    <citation type="journal article" date="2014" name="Int. J. Syst. Evol. Microbiol.">
        <title>Complete genome sequence of Corynebacterium casei LMG S-19264T (=DSM 44701T), isolated from a smear-ripened cheese.</title>
        <authorList>
            <consortium name="US DOE Joint Genome Institute (JGI-PGF)"/>
            <person name="Walter F."/>
            <person name="Albersmeier A."/>
            <person name="Kalinowski J."/>
            <person name="Ruckert C."/>
        </authorList>
    </citation>
    <scope>NUCLEOTIDE SEQUENCE [LARGE SCALE GENOMIC DNA]</scope>
    <source>
        <strain evidence="2 3">CGMCC 1.9161</strain>
    </source>
</reference>
<keyword evidence="1" id="KW-0732">Signal</keyword>
<protein>
    <recommendedName>
        <fullName evidence="4">Excalibur calcium-binding domain-containing protein</fullName>
    </recommendedName>
</protein>
<keyword evidence="3" id="KW-1185">Reference proteome</keyword>
<evidence type="ECO:0000313" key="2">
    <source>
        <dbReference type="EMBL" id="GGK21559.1"/>
    </source>
</evidence>
<dbReference type="AlphaFoldDB" id="A0A917V2G1"/>
<proteinExistence type="predicted"/>
<feature type="signal peptide" evidence="1">
    <location>
        <begin position="1"/>
        <end position="24"/>
    </location>
</feature>
<dbReference type="Proteomes" id="UP000600449">
    <property type="component" value="Unassembled WGS sequence"/>
</dbReference>
<feature type="chain" id="PRO_5036862080" description="Excalibur calcium-binding domain-containing protein" evidence="1">
    <location>
        <begin position="25"/>
        <end position="104"/>
    </location>
</feature>
<organism evidence="2 3">
    <name type="scientific">Salinarimonas ramus</name>
    <dbReference type="NCBI Taxonomy" id="690164"/>
    <lineage>
        <taxon>Bacteria</taxon>
        <taxon>Pseudomonadati</taxon>
        <taxon>Pseudomonadota</taxon>
        <taxon>Alphaproteobacteria</taxon>
        <taxon>Hyphomicrobiales</taxon>
        <taxon>Salinarimonadaceae</taxon>
        <taxon>Salinarimonas</taxon>
    </lineage>
</organism>
<accession>A0A917V2G1</accession>
<comment type="caution">
    <text evidence="2">The sequence shown here is derived from an EMBL/GenBank/DDBJ whole genome shotgun (WGS) entry which is preliminary data.</text>
</comment>
<evidence type="ECO:0000256" key="1">
    <source>
        <dbReference type="SAM" id="SignalP"/>
    </source>
</evidence>